<feature type="domain" description="F-box" evidence="1">
    <location>
        <begin position="10"/>
        <end position="41"/>
    </location>
</feature>
<evidence type="ECO:0000313" key="2">
    <source>
        <dbReference type="EMBL" id="CAG7833879.1"/>
    </source>
</evidence>
<comment type="caution">
    <text evidence="2">The sequence shown here is derived from an EMBL/GenBank/DDBJ whole genome shotgun (WGS) entry which is preliminary data.</text>
</comment>
<dbReference type="Proteomes" id="UP000708208">
    <property type="component" value="Unassembled WGS sequence"/>
</dbReference>
<dbReference type="InterPro" id="IPR001810">
    <property type="entry name" value="F-box_dom"/>
</dbReference>
<organism evidence="2 3">
    <name type="scientific">Allacma fusca</name>
    <dbReference type="NCBI Taxonomy" id="39272"/>
    <lineage>
        <taxon>Eukaryota</taxon>
        <taxon>Metazoa</taxon>
        <taxon>Ecdysozoa</taxon>
        <taxon>Arthropoda</taxon>
        <taxon>Hexapoda</taxon>
        <taxon>Collembola</taxon>
        <taxon>Symphypleona</taxon>
        <taxon>Sminthuridae</taxon>
        <taxon>Allacma</taxon>
    </lineage>
</organism>
<keyword evidence="3" id="KW-1185">Reference proteome</keyword>
<reference evidence="2" key="1">
    <citation type="submission" date="2021-06" db="EMBL/GenBank/DDBJ databases">
        <authorList>
            <person name="Hodson N. C."/>
            <person name="Mongue J. A."/>
            <person name="Jaron S. K."/>
        </authorList>
    </citation>
    <scope>NUCLEOTIDE SEQUENCE</scope>
</reference>
<dbReference type="AlphaFoldDB" id="A0A8J2PUV9"/>
<evidence type="ECO:0000259" key="1">
    <source>
        <dbReference type="Pfam" id="PF00646"/>
    </source>
</evidence>
<evidence type="ECO:0000313" key="3">
    <source>
        <dbReference type="Proteomes" id="UP000708208"/>
    </source>
</evidence>
<dbReference type="EMBL" id="CAJVCH010570047">
    <property type="protein sequence ID" value="CAG7833879.1"/>
    <property type="molecule type" value="Genomic_DNA"/>
</dbReference>
<proteinExistence type="predicted"/>
<accession>A0A8J2PUV9</accession>
<name>A0A8J2PUV9_9HEXA</name>
<dbReference type="Pfam" id="PF00646">
    <property type="entry name" value="F-box"/>
    <property type="match status" value="1"/>
</dbReference>
<gene>
    <name evidence="2" type="ORF">AFUS01_LOCUS43452</name>
</gene>
<sequence length="582" mass="66078">MEDAFSSDFILLKILSNLSLSELLSSSLVSKRWKTLSRTVLRDKHRCAVSFSGKDVCQILKEFSDCIGSMDSVPYNDLRINPCHLNGPCIEGSSADVTQICDTILSKMKLKYLDVHWFKELGMPDHNCPVMVTFLKEIFKREHCFNLEFLEFCHLPELQLFTACFEIDPEQGLKSLLPNLTTFKMINCRRSTLEFIKEIIRAAPNIRNLIVNAKSNMLDYFFSSGKCSALKKLVLNPAKNDSKICFRFSKTKPKLKYFAFSSIPDREYGPSQYFFATVKSILESSGNSLGLLYADQLDMVWLGNAGITFPKLSRLSTRFGQEVNQLLGFNSLSGIDFGKLFPNLKSVQIGPEFLRPGVILGDYVNAETHTVGGSFCGTVTELKLKYTWHILKDGSLRMVADVFPNVTHFIFEEMETYFVDCMEGLHASWPKLERISLSGYKVWKHSHAFSTAKCDAAFIGVSDEKIETLSHLDEETLKTLEVQPTRFSFRDFKSLKKFQIDTNHSYRECRINDDNKFIFSPLTGHLVFSKMPDLVVEIGRVLCNPQAGVSSCGYELRELSPFVSFVSRTVEHAQEHLISNSI</sequence>
<protein>
    <recommendedName>
        <fullName evidence="1">F-box domain-containing protein</fullName>
    </recommendedName>
</protein>